<dbReference type="NCBIfam" id="TIGR01179">
    <property type="entry name" value="galE"/>
    <property type="match status" value="1"/>
</dbReference>
<keyword evidence="5" id="KW-0119">Carbohydrate metabolism</keyword>
<proteinExistence type="inferred from homology"/>
<evidence type="ECO:0000256" key="1">
    <source>
        <dbReference type="ARBA" id="ARBA00001911"/>
    </source>
</evidence>
<evidence type="ECO:0000256" key="3">
    <source>
        <dbReference type="ARBA" id="ARBA00023027"/>
    </source>
</evidence>
<accession>A0A6V4TR89</accession>
<dbReference type="InterPro" id="IPR005886">
    <property type="entry name" value="UDP_G4E"/>
</dbReference>
<evidence type="ECO:0000256" key="5">
    <source>
        <dbReference type="ARBA" id="ARBA00023277"/>
    </source>
</evidence>
<comment type="similarity">
    <text evidence="2">Belongs to the NAD(P)-dependent epimerase/dehydratase family.</text>
</comment>
<evidence type="ECO:0000313" key="8">
    <source>
        <dbReference type="EMBL" id="CAE2195861.1"/>
    </source>
</evidence>
<feature type="domain" description="NAD-dependent epimerase/dehydratase" evidence="7">
    <location>
        <begin position="24"/>
        <end position="296"/>
    </location>
</feature>
<dbReference type="Gene3D" id="3.40.50.720">
    <property type="entry name" value="NAD(P)-binding Rossmann-like Domain"/>
    <property type="match status" value="1"/>
</dbReference>
<keyword evidence="3" id="KW-0520">NAD</keyword>
<evidence type="ECO:0000256" key="2">
    <source>
        <dbReference type="ARBA" id="ARBA00007637"/>
    </source>
</evidence>
<dbReference type="Gene3D" id="3.90.25.10">
    <property type="entry name" value="UDP-galactose 4-epimerase, domain 1"/>
    <property type="match status" value="1"/>
</dbReference>
<dbReference type="AlphaFoldDB" id="A0A6V4TR89"/>
<sequence>MPRAQPKMKVLPGQLKVLPGRRTLVTGAAGYIGSHTVRALLGAGHYVVGIDNYSTSQREALPVILKLPGAAERFVFVEGDCGDAELVQRVITEHGLNSCIHFAAFANLRESLSTAAWALTYYENNTAQAIGLLKGIEAAGGVKRFVFSSTCCTYGDVPAELMPITEETTTAGASGAYGKSKLAMEFLMNDYFDATQKEGKEFGMTTLRYFNVAGCSADSVLGEARPQQIRIIPILMEAALFPEKRPHVSIFGSDFPTRDGTAIRDYIHVEDLADAHITALEKIDPSSGARTLYNLGIGKGFTIKELIESTQRVSGKELTVKQAPRNPGEAAAVWCDPSKANSELGWRPKFTEIDAILQTVHDFMKSHPKGYQQAEAAEAAAGGRAASKRKR</sequence>
<evidence type="ECO:0000256" key="4">
    <source>
        <dbReference type="ARBA" id="ARBA00023235"/>
    </source>
</evidence>
<protein>
    <recommendedName>
        <fullName evidence="7">NAD-dependent epimerase/dehydratase domain-containing protein</fullName>
    </recommendedName>
</protein>
<dbReference type="InterPro" id="IPR036291">
    <property type="entry name" value="NAD(P)-bd_dom_sf"/>
</dbReference>
<dbReference type="GO" id="GO:0003978">
    <property type="term" value="F:UDP-glucose 4-epimerase activity"/>
    <property type="evidence" value="ECO:0007669"/>
    <property type="project" value="InterPro"/>
</dbReference>
<dbReference type="EMBL" id="HBKO01002410">
    <property type="protein sequence ID" value="CAE2195861.1"/>
    <property type="molecule type" value="Transcribed_RNA"/>
</dbReference>
<gene>
    <name evidence="8" type="ORF">CPOL0286_LOCUS1215</name>
</gene>
<feature type="region of interest" description="Disordered" evidence="6">
    <location>
        <begin position="371"/>
        <end position="391"/>
    </location>
</feature>
<keyword evidence="4" id="KW-0413">Isomerase</keyword>
<reference evidence="8" key="1">
    <citation type="submission" date="2021-01" db="EMBL/GenBank/DDBJ databases">
        <authorList>
            <person name="Corre E."/>
            <person name="Pelletier E."/>
            <person name="Niang G."/>
            <person name="Scheremetjew M."/>
            <person name="Finn R."/>
            <person name="Kale V."/>
            <person name="Holt S."/>
            <person name="Cochrane G."/>
            <person name="Meng A."/>
            <person name="Brown T."/>
            <person name="Cohen L."/>
        </authorList>
    </citation>
    <scope>NUCLEOTIDE SEQUENCE</scope>
    <source>
        <strain evidence="8">UIO037</strain>
    </source>
</reference>
<dbReference type="PANTHER" id="PTHR43725:SF53">
    <property type="entry name" value="UDP-ARABINOSE 4-EPIMERASE 1"/>
    <property type="match status" value="1"/>
</dbReference>
<dbReference type="GO" id="GO:0006012">
    <property type="term" value="P:galactose metabolic process"/>
    <property type="evidence" value="ECO:0007669"/>
    <property type="project" value="InterPro"/>
</dbReference>
<dbReference type="InterPro" id="IPR001509">
    <property type="entry name" value="Epimerase_deHydtase"/>
</dbReference>
<dbReference type="PANTHER" id="PTHR43725">
    <property type="entry name" value="UDP-GLUCOSE 4-EPIMERASE"/>
    <property type="match status" value="1"/>
</dbReference>
<evidence type="ECO:0000259" key="7">
    <source>
        <dbReference type="Pfam" id="PF01370"/>
    </source>
</evidence>
<dbReference type="SUPFAM" id="SSF51735">
    <property type="entry name" value="NAD(P)-binding Rossmann-fold domains"/>
    <property type="match status" value="1"/>
</dbReference>
<evidence type="ECO:0000256" key="6">
    <source>
        <dbReference type="SAM" id="MobiDB-lite"/>
    </source>
</evidence>
<feature type="compositionally biased region" description="Low complexity" evidence="6">
    <location>
        <begin position="374"/>
        <end position="385"/>
    </location>
</feature>
<comment type="cofactor">
    <cofactor evidence="1">
        <name>NAD(+)</name>
        <dbReference type="ChEBI" id="CHEBI:57540"/>
    </cofactor>
</comment>
<name>A0A6V4TR89_9EUKA</name>
<organism evidence="8">
    <name type="scientific">Prymnesium polylepis</name>
    <dbReference type="NCBI Taxonomy" id="72548"/>
    <lineage>
        <taxon>Eukaryota</taxon>
        <taxon>Haptista</taxon>
        <taxon>Haptophyta</taxon>
        <taxon>Prymnesiophyceae</taxon>
        <taxon>Prymnesiales</taxon>
        <taxon>Prymnesiaceae</taxon>
        <taxon>Prymnesium</taxon>
    </lineage>
</organism>
<dbReference type="Pfam" id="PF01370">
    <property type="entry name" value="Epimerase"/>
    <property type="match status" value="1"/>
</dbReference>